<sequence length="226" mass="26150">MKKILIWLLLFNIIVFSEEIDLLKQMDDSKYEENAVNFFLDTIRKKNNLLVINILDVEKNRQQRQQNAVEGAYGPVIERRQMRVQLTVNSRNRQGYTPIIVAIESGNNEMLSELLKRGASVYEKHPVFGRLALHTACYYGNTEAVKILLEHNKNIVNYQSDNDGWTPLDDAVLKGHIQIVKILLEYGADPRVPNFKDETPIDMATKFGKGEIVKLLRDQDKKLHWN</sequence>
<dbReference type="SMART" id="SM00248">
    <property type="entry name" value="ANK"/>
    <property type="match status" value="4"/>
</dbReference>
<dbReference type="SUPFAM" id="SSF48403">
    <property type="entry name" value="Ankyrin repeat"/>
    <property type="match status" value="1"/>
</dbReference>
<feature type="repeat" description="ANK" evidence="3">
    <location>
        <begin position="94"/>
        <end position="126"/>
    </location>
</feature>
<dbReference type="PANTHER" id="PTHR24180">
    <property type="entry name" value="CYCLIN-DEPENDENT KINASE INHIBITOR 2C-RELATED"/>
    <property type="match status" value="1"/>
</dbReference>
<evidence type="ECO:0000256" key="2">
    <source>
        <dbReference type="ARBA" id="ARBA00023043"/>
    </source>
</evidence>
<dbReference type="EMBL" id="CP001739">
    <property type="protein sequence ID" value="ACZ10711.1"/>
    <property type="molecule type" value="Genomic_DNA"/>
</dbReference>
<organism evidence="4 5">
    <name type="scientific">Sebaldella termitidis (strain ATCC 33386 / NCTC 11300)</name>
    <dbReference type="NCBI Taxonomy" id="526218"/>
    <lineage>
        <taxon>Bacteria</taxon>
        <taxon>Fusobacteriati</taxon>
        <taxon>Fusobacteriota</taxon>
        <taxon>Fusobacteriia</taxon>
        <taxon>Fusobacteriales</taxon>
        <taxon>Leptotrichiaceae</taxon>
        <taxon>Sebaldella</taxon>
    </lineage>
</organism>
<evidence type="ECO:0000256" key="3">
    <source>
        <dbReference type="PROSITE-ProRule" id="PRU00023"/>
    </source>
</evidence>
<accession>D1AG85</accession>
<dbReference type="PROSITE" id="PS50297">
    <property type="entry name" value="ANK_REP_REGION"/>
    <property type="match status" value="3"/>
</dbReference>
<dbReference type="HOGENOM" id="CLU_1085025_0_0_0"/>
<dbReference type="InterPro" id="IPR051637">
    <property type="entry name" value="Ank_repeat_dom-contain_49"/>
</dbReference>
<dbReference type="AlphaFoldDB" id="D1AG85"/>
<dbReference type="eggNOG" id="COG0666">
    <property type="taxonomic scope" value="Bacteria"/>
</dbReference>
<feature type="repeat" description="ANK" evidence="3">
    <location>
        <begin position="128"/>
        <end position="160"/>
    </location>
</feature>
<keyword evidence="2 3" id="KW-0040">ANK repeat</keyword>
<keyword evidence="5" id="KW-1185">Reference proteome</keyword>
<dbReference type="RefSeq" id="WP_012863290.1">
    <property type="nucleotide sequence ID" value="NC_013517.1"/>
</dbReference>
<dbReference type="InterPro" id="IPR036770">
    <property type="entry name" value="Ankyrin_rpt-contain_sf"/>
</dbReference>
<dbReference type="STRING" id="526218.Sterm_3877"/>
<evidence type="ECO:0000313" key="4">
    <source>
        <dbReference type="EMBL" id="ACZ10711.1"/>
    </source>
</evidence>
<feature type="repeat" description="ANK" evidence="3">
    <location>
        <begin position="163"/>
        <end position="195"/>
    </location>
</feature>
<dbReference type="KEGG" id="str:Sterm_3877"/>
<evidence type="ECO:0000313" key="5">
    <source>
        <dbReference type="Proteomes" id="UP000000845"/>
    </source>
</evidence>
<dbReference type="Pfam" id="PF00023">
    <property type="entry name" value="Ank"/>
    <property type="match status" value="1"/>
</dbReference>
<dbReference type="Proteomes" id="UP000000845">
    <property type="component" value="Chromosome"/>
</dbReference>
<protein>
    <submittedName>
        <fullName evidence="4">Ankyrin</fullName>
    </submittedName>
</protein>
<dbReference type="PROSITE" id="PS50088">
    <property type="entry name" value="ANK_REPEAT"/>
    <property type="match status" value="3"/>
</dbReference>
<evidence type="ECO:0000256" key="1">
    <source>
        <dbReference type="ARBA" id="ARBA00022737"/>
    </source>
</evidence>
<dbReference type="Gene3D" id="1.25.40.20">
    <property type="entry name" value="Ankyrin repeat-containing domain"/>
    <property type="match status" value="1"/>
</dbReference>
<gene>
    <name evidence="4" type="ordered locus">Sterm_3877</name>
</gene>
<dbReference type="PANTHER" id="PTHR24180:SF45">
    <property type="entry name" value="POLY [ADP-RIBOSE] POLYMERASE TANKYRASE"/>
    <property type="match status" value="1"/>
</dbReference>
<dbReference type="InterPro" id="IPR002110">
    <property type="entry name" value="Ankyrin_rpt"/>
</dbReference>
<dbReference type="PRINTS" id="PR01415">
    <property type="entry name" value="ANKYRIN"/>
</dbReference>
<keyword evidence="1" id="KW-0677">Repeat</keyword>
<name>D1AG85_SEBTE</name>
<dbReference type="Pfam" id="PF12796">
    <property type="entry name" value="Ank_2"/>
    <property type="match status" value="1"/>
</dbReference>
<reference evidence="4 5" key="2">
    <citation type="journal article" date="2010" name="Stand. Genomic Sci.">
        <title>Complete genome sequence of Sebaldella termitidis type strain (NCTC 11300).</title>
        <authorList>
            <person name="Harmon-Smith M."/>
            <person name="Celia L."/>
            <person name="Chertkov O."/>
            <person name="Lapidus A."/>
            <person name="Copeland A."/>
            <person name="Glavina Del Rio T."/>
            <person name="Nolan M."/>
            <person name="Lucas S."/>
            <person name="Tice H."/>
            <person name="Cheng J.F."/>
            <person name="Han C."/>
            <person name="Detter J.C."/>
            <person name="Bruce D."/>
            <person name="Goodwin L."/>
            <person name="Pitluck S."/>
            <person name="Pati A."/>
            <person name="Liolios K."/>
            <person name="Ivanova N."/>
            <person name="Mavromatis K."/>
            <person name="Mikhailova N."/>
            <person name="Chen A."/>
            <person name="Palaniappan K."/>
            <person name="Land M."/>
            <person name="Hauser L."/>
            <person name="Chang Y.J."/>
            <person name="Jeffries C.D."/>
            <person name="Brettin T."/>
            <person name="Goker M."/>
            <person name="Beck B."/>
            <person name="Bristow J."/>
            <person name="Eisen J.A."/>
            <person name="Markowitz V."/>
            <person name="Hugenholtz P."/>
            <person name="Kyrpides N.C."/>
            <person name="Klenk H.P."/>
            <person name="Chen F."/>
        </authorList>
    </citation>
    <scope>NUCLEOTIDE SEQUENCE [LARGE SCALE GENOMIC DNA]</scope>
    <source>
        <strain evidence="5">ATCC 33386 / NCTC 11300</strain>
    </source>
</reference>
<proteinExistence type="predicted"/>
<reference evidence="5" key="1">
    <citation type="submission" date="2009-09" db="EMBL/GenBank/DDBJ databases">
        <title>The complete chromosome of Sebaldella termitidis ATCC 33386.</title>
        <authorList>
            <consortium name="US DOE Joint Genome Institute (JGI-PGF)"/>
            <person name="Lucas S."/>
            <person name="Copeland A."/>
            <person name="Lapidus A."/>
            <person name="Glavina del Rio T."/>
            <person name="Dalin E."/>
            <person name="Tice H."/>
            <person name="Bruce D."/>
            <person name="Goodwin L."/>
            <person name="Pitluck S."/>
            <person name="Kyrpides N."/>
            <person name="Mavromatis K."/>
            <person name="Ivanova N."/>
            <person name="Mikhailova N."/>
            <person name="Sims D."/>
            <person name="Meincke L."/>
            <person name="Brettin T."/>
            <person name="Detter J.C."/>
            <person name="Han C."/>
            <person name="Larimer F."/>
            <person name="Land M."/>
            <person name="Hauser L."/>
            <person name="Markowitz V."/>
            <person name="Cheng J.F."/>
            <person name="Hugenholtz P."/>
            <person name="Woyke T."/>
            <person name="Wu D."/>
            <person name="Eisen J.A."/>
        </authorList>
    </citation>
    <scope>NUCLEOTIDE SEQUENCE [LARGE SCALE GENOMIC DNA]</scope>
    <source>
        <strain evidence="5">ATCC 33386 / NCTC 11300</strain>
    </source>
</reference>